<sequence length="51" mass="5237">EVEFTDTISNEIESGISATITVSLSDTSEKTITVDYAVTGGTATGSGTDYT</sequence>
<evidence type="ECO:0000313" key="1">
    <source>
        <dbReference type="EMBL" id="GAH91595.1"/>
    </source>
</evidence>
<reference evidence="1" key="1">
    <citation type="journal article" date="2014" name="Front. Microbiol.">
        <title>High frequency of phylogenetically diverse reductive dehalogenase-homologous genes in deep subseafloor sedimentary metagenomes.</title>
        <authorList>
            <person name="Kawai M."/>
            <person name="Futagami T."/>
            <person name="Toyoda A."/>
            <person name="Takaki Y."/>
            <person name="Nishi S."/>
            <person name="Hori S."/>
            <person name="Arai W."/>
            <person name="Tsubouchi T."/>
            <person name="Morono Y."/>
            <person name="Uchiyama I."/>
            <person name="Ito T."/>
            <person name="Fujiyama A."/>
            <person name="Inagaki F."/>
            <person name="Takami H."/>
        </authorList>
    </citation>
    <scope>NUCLEOTIDE SEQUENCE</scope>
    <source>
        <strain evidence="1">Expedition CK06-06</strain>
    </source>
</reference>
<proteinExistence type="predicted"/>
<organism evidence="1">
    <name type="scientific">marine sediment metagenome</name>
    <dbReference type="NCBI Taxonomy" id="412755"/>
    <lineage>
        <taxon>unclassified sequences</taxon>
        <taxon>metagenomes</taxon>
        <taxon>ecological metagenomes</taxon>
    </lineage>
</organism>
<evidence type="ECO:0008006" key="2">
    <source>
        <dbReference type="Google" id="ProtNLM"/>
    </source>
</evidence>
<dbReference type="InterPro" id="IPR038081">
    <property type="entry name" value="CalX-like_sf"/>
</dbReference>
<feature type="non-terminal residue" evidence="1">
    <location>
        <position position="51"/>
    </location>
</feature>
<feature type="non-terminal residue" evidence="1">
    <location>
        <position position="1"/>
    </location>
</feature>
<dbReference type="Gene3D" id="2.60.40.2030">
    <property type="match status" value="1"/>
</dbReference>
<gene>
    <name evidence="1" type="ORF">S03H2_72634</name>
</gene>
<comment type="caution">
    <text evidence="1">The sequence shown here is derived from an EMBL/GenBank/DDBJ whole genome shotgun (WGS) entry which is preliminary data.</text>
</comment>
<name>X1KD85_9ZZZZ</name>
<dbReference type="EMBL" id="BARU01049237">
    <property type="protein sequence ID" value="GAH91595.1"/>
    <property type="molecule type" value="Genomic_DNA"/>
</dbReference>
<dbReference type="SUPFAM" id="SSF141072">
    <property type="entry name" value="CalX-like"/>
    <property type="match status" value="1"/>
</dbReference>
<dbReference type="AlphaFoldDB" id="X1KD85"/>
<accession>X1KD85</accession>
<protein>
    <recommendedName>
        <fullName evidence="2">Calx-beta domain-containing protein</fullName>
    </recommendedName>
</protein>